<organism evidence="2 3">
    <name type="scientific">Botrytis tulipae</name>
    <dbReference type="NCBI Taxonomy" id="87230"/>
    <lineage>
        <taxon>Eukaryota</taxon>
        <taxon>Fungi</taxon>
        <taxon>Dikarya</taxon>
        <taxon>Ascomycota</taxon>
        <taxon>Pezizomycotina</taxon>
        <taxon>Leotiomycetes</taxon>
        <taxon>Helotiales</taxon>
        <taxon>Sclerotiniaceae</taxon>
        <taxon>Botrytis</taxon>
    </lineage>
</organism>
<dbReference type="AlphaFoldDB" id="A0A4Z1ETN0"/>
<gene>
    <name evidence="2" type="ORF">BTUL_0087g00340</name>
</gene>
<name>A0A4Z1ETN0_9HELO</name>
<dbReference type="EMBL" id="PQXH01000087">
    <property type="protein sequence ID" value="TGO12521.1"/>
    <property type="molecule type" value="Genomic_DNA"/>
</dbReference>
<dbReference type="Proteomes" id="UP000297777">
    <property type="component" value="Unassembled WGS sequence"/>
</dbReference>
<keyword evidence="3" id="KW-1185">Reference proteome</keyword>
<evidence type="ECO:0000313" key="2">
    <source>
        <dbReference type="EMBL" id="TGO12521.1"/>
    </source>
</evidence>
<accession>A0A4Z1ETN0</accession>
<feature type="region of interest" description="Disordered" evidence="1">
    <location>
        <begin position="124"/>
        <end position="152"/>
    </location>
</feature>
<reference evidence="2 3" key="1">
    <citation type="submission" date="2017-12" db="EMBL/GenBank/DDBJ databases">
        <title>Comparative genomics of Botrytis spp.</title>
        <authorList>
            <person name="Valero-Jimenez C.A."/>
            <person name="Tapia P."/>
            <person name="Veloso J."/>
            <person name="Silva-Moreno E."/>
            <person name="Staats M."/>
            <person name="Valdes J.H."/>
            <person name="Van Kan J.A.L."/>
        </authorList>
    </citation>
    <scope>NUCLEOTIDE SEQUENCE [LARGE SCALE GENOMIC DNA]</scope>
    <source>
        <strain evidence="2 3">Bt9001</strain>
    </source>
</reference>
<comment type="caution">
    <text evidence="2">The sequence shown here is derived from an EMBL/GenBank/DDBJ whole genome shotgun (WGS) entry which is preliminary data.</text>
</comment>
<proteinExistence type="predicted"/>
<sequence>MPRSSPEPGCITTNRIAVLEPRDLYFNFALGCDVSMVDLKFEVMSVQPLRLTTAAQNHKRHNTLLADKRRKTAIIMIAGMMDHIQIHKLRNISFKVLFEGMSALQNYHARSLTHYEYSRVAEQDKFGSRGERGLRRRGQQESDDKWGEGKER</sequence>
<evidence type="ECO:0000256" key="1">
    <source>
        <dbReference type="SAM" id="MobiDB-lite"/>
    </source>
</evidence>
<protein>
    <submittedName>
        <fullName evidence="2">Uncharacterized protein</fullName>
    </submittedName>
</protein>
<evidence type="ECO:0000313" key="3">
    <source>
        <dbReference type="Proteomes" id="UP000297777"/>
    </source>
</evidence>